<evidence type="ECO:0008006" key="6">
    <source>
        <dbReference type="Google" id="ProtNLM"/>
    </source>
</evidence>
<organism evidence="4 5">
    <name type="scientific">Tritrichomonas musculus</name>
    <dbReference type="NCBI Taxonomy" id="1915356"/>
    <lineage>
        <taxon>Eukaryota</taxon>
        <taxon>Metamonada</taxon>
        <taxon>Parabasalia</taxon>
        <taxon>Tritrichomonadida</taxon>
        <taxon>Tritrichomonadidae</taxon>
        <taxon>Tritrichomonas</taxon>
    </lineage>
</organism>
<protein>
    <recommendedName>
        <fullName evidence="6">Ankyrin repeat protein</fullName>
    </recommendedName>
</protein>
<keyword evidence="5" id="KW-1185">Reference proteome</keyword>
<evidence type="ECO:0000256" key="3">
    <source>
        <dbReference type="PROSITE-ProRule" id="PRU00023"/>
    </source>
</evidence>
<dbReference type="PROSITE" id="PS50297">
    <property type="entry name" value="ANK_REP_REGION"/>
    <property type="match status" value="1"/>
</dbReference>
<dbReference type="InterPro" id="IPR002110">
    <property type="entry name" value="Ankyrin_rpt"/>
</dbReference>
<accession>A0ABR2H3G7</accession>
<dbReference type="PANTHER" id="PTHR24198:SF165">
    <property type="entry name" value="ANKYRIN REPEAT-CONTAINING PROTEIN-RELATED"/>
    <property type="match status" value="1"/>
</dbReference>
<keyword evidence="1" id="KW-0677">Repeat</keyword>
<dbReference type="Proteomes" id="UP001470230">
    <property type="component" value="Unassembled WGS sequence"/>
</dbReference>
<evidence type="ECO:0000313" key="5">
    <source>
        <dbReference type="Proteomes" id="UP001470230"/>
    </source>
</evidence>
<comment type="caution">
    <text evidence="4">The sequence shown here is derived from an EMBL/GenBank/DDBJ whole genome shotgun (WGS) entry which is preliminary data.</text>
</comment>
<evidence type="ECO:0000256" key="2">
    <source>
        <dbReference type="ARBA" id="ARBA00023043"/>
    </source>
</evidence>
<evidence type="ECO:0000256" key="1">
    <source>
        <dbReference type="ARBA" id="ARBA00022737"/>
    </source>
</evidence>
<dbReference type="PROSITE" id="PS50088">
    <property type="entry name" value="ANK_REPEAT"/>
    <property type="match status" value="1"/>
</dbReference>
<dbReference type="Pfam" id="PF12796">
    <property type="entry name" value="Ank_2"/>
    <property type="match status" value="3"/>
</dbReference>
<sequence length="346" mass="39737">MPQIEINVPYKSRSINQYYEYNTYESTALHFAAKKENNEIIKLLISKSDAIVNIPQKHLLCYHDGKVENQLGEIALHIAVEEENIEIIQYLLSLDNIDVNAIFETSINLPDDYYKKTKTPLVIAINKRNIEIVKLFLTKPELNINQIIEYDISWSWRHEKTVLQLAVENDFNEIAQLLIANPKVDINTITKITSTPDSPIYKHNESKYTPLYIAVEKGNIEIVKALLARSDIKLNIIFDSSYEEYFDEDKKITFSGDSETTVLHTAVEKENLEIIQLLLNKPDLDVAISVKEKGTAMKVAIKKENIKIIELLLEKIPKIIDSNDKKEIMKLLEKNGGNDKIMHLIS</sequence>
<keyword evidence="2 3" id="KW-0040">ANK repeat</keyword>
<proteinExistence type="predicted"/>
<dbReference type="SMART" id="SM00248">
    <property type="entry name" value="ANK"/>
    <property type="match status" value="7"/>
</dbReference>
<feature type="repeat" description="ANK" evidence="3">
    <location>
        <begin position="206"/>
        <end position="227"/>
    </location>
</feature>
<reference evidence="4 5" key="1">
    <citation type="submission" date="2024-04" db="EMBL/GenBank/DDBJ databases">
        <title>Tritrichomonas musculus Genome.</title>
        <authorList>
            <person name="Alves-Ferreira E."/>
            <person name="Grigg M."/>
            <person name="Lorenzi H."/>
            <person name="Galac M."/>
        </authorList>
    </citation>
    <scope>NUCLEOTIDE SEQUENCE [LARGE SCALE GENOMIC DNA]</scope>
    <source>
        <strain evidence="4 5">EAF2021</strain>
    </source>
</reference>
<dbReference type="InterPro" id="IPR036770">
    <property type="entry name" value="Ankyrin_rpt-contain_sf"/>
</dbReference>
<dbReference type="Gene3D" id="1.25.40.20">
    <property type="entry name" value="Ankyrin repeat-containing domain"/>
    <property type="match status" value="2"/>
</dbReference>
<gene>
    <name evidence="4" type="ORF">M9Y10_027601</name>
</gene>
<dbReference type="EMBL" id="JAPFFF010000043">
    <property type="protein sequence ID" value="KAK8840779.1"/>
    <property type="molecule type" value="Genomic_DNA"/>
</dbReference>
<dbReference type="PANTHER" id="PTHR24198">
    <property type="entry name" value="ANKYRIN REPEAT AND PROTEIN KINASE DOMAIN-CONTAINING PROTEIN"/>
    <property type="match status" value="1"/>
</dbReference>
<name>A0ABR2H3G7_9EUKA</name>
<evidence type="ECO:0000313" key="4">
    <source>
        <dbReference type="EMBL" id="KAK8840779.1"/>
    </source>
</evidence>
<dbReference type="SUPFAM" id="SSF48403">
    <property type="entry name" value="Ankyrin repeat"/>
    <property type="match status" value="1"/>
</dbReference>